<evidence type="ECO:0000313" key="8">
    <source>
        <dbReference type="Proteomes" id="UP000778864"/>
    </source>
</evidence>
<evidence type="ECO:0000256" key="4">
    <source>
        <dbReference type="ARBA" id="ARBA00023080"/>
    </source>
</evidence>
<name>A0A943ABR0_VEIPA</name>
<proteinExistence type="inferred from homology"/>
<reference evidence="7" key="1">
    <citation type="submission" date="2021-02" db="EMBL/GenBank/DDBJ databases">
        <title>Infant gut strain persistence is associated with maternal origin, phylogeny, and functional potential including surface adhesion and iron acquisition.</title>
        <authorList>
            <person name="Lou Y.C."/>
        </authorList>
    </citation>
    <scope>NUCLEOTIDE SEQUENCE</scope>
    <source>
        <strain evidence="7">L3_108_031G1_dasL3_108_031G1_concoct_20</strain>
    </source>
</reference>
<evidence type="ECO:0000313" key="7">
    <source>
        <dbReference type="EMBL" id="MBS4894023.1"/>
    </source>
</evidence>
<dbReference type="PANTHER" id="PTHR11241">
    <property type="entry name" value="DEOXYURIDINE 5'-TRIPHOSPHATE NUCLEOTIDOHYDROLASE"/>
    <property type="match status" value="1"/>
</dbReference>
<keyword evidence="4" id="KW-0546">Nucleotide metabolism</keyword>
<protein>
    <recommendedName>
        <fullName evidence="2">dUTP diphosphatase</fullName>
        <ecNumber evidence="2">3.6.1.23</ecNumber>
    </recommendedName>
</protein>
<keyword evidence="3 7" id="KW-0378">Hydrolase</keyword>
<gene>
    <name evidence="7" type="ORF">KHZ90_09670</name>
</gene>
<dbReference type="InterPro" id="IPR033704">
    <property type="entry name" value="dUTPase_trimeric"/>
</dbReference>
<evidence type="ECO:0000256" key="2">
    <source>
        <dbReference type="ARBA" id="ARBA00012379"/>
    </source>
</evidence>
<feature type="domain" description="dUTPase-like" evidence="6">
    <location>
        <begin position="25"/>
        <end position="157"/>
    </location>
</feature>
<dbReference type="GO" id="GO:0004170">
    <property type="term" value="F:dUTP diphosphatase activity"/>
    <property type="evidence" value="ECO:0007669"/>
    <property type="project" value="UniProtKB-EC"/>
</dbReference>
<comment type="caution">
    <text evidence="7">The sequence shown here is derived from an EMBL/GenBank/DDBJ whole genome shotgun (WGS) entry which is preliminary data.</text>
</comment>
<dbReference type="AlphaFoldDB" id="A0A943ABR0"/>
<dbReference type="GO" id="GO:0000287">
    <property type="term" value="F:magnesium ion binding"/>
    <property type="evidence" value="ECO:0007669"/>
    <property type="project" value="InterPro"/>
</dbReference>
<comment type="similarity">
    <text evidence="1">Belongs to the dUTPase family.</text>
</comment>
<dbReference type="EC" id="3.6.1.23" evidence="2"/>
<sequence>MCKDLKRQRGFEIVGESFRKHKESNIELPIRADIKSAGYDIKTPVEIILKPQERKLIFTDIKAYMQDDEVLELYVRSSVGIKKGVVLSNGTGIIDSSYYSNKDNDGNLGLALYNTLDKEVVFESGERICQGVFKKYLTVDDDNCINSERNGGFGSSGVK</sequence>
<dbReference type="Pfam" id="PF00692">
    <property type="entry name" value="dUTPase"/>
    <property type="match status" value="1"/>
</dbReference>
<dbReference type="EMBL" id="JAGZMU010000008">
    <property type="protein sequence ID" value="MBS4894023.1"/>
    <property type="molecule type" value="Genomic_DNA"/>
</dbReference>
<dbReference type="CDD" id="cd07557">
    <property type="entry name" value="trimeric_dUTPase"/>
    <property type="match status" value="1"/>
</dbReference>
<evidence type="ECO:0000256" key="3">
    <source>
        <dbReference type="ARBA" id="ARBA00022801"/>
    </source>
</evidence>
<dbReference type="InterPro" id="IPR008181">
    <property type="entry name" value="dUTPase"/>
</dbReference>
<evidence type="ECO:0000256" key="1">
    <source>
        <dbReference type="ARBA" id="ARBA00006581"/>
    </source>
</evidence>
<comment type="catalytic activity">
    <reaction evidence="5">
        <text>dUTP + H2O = dUMP + diphosphate + H(+)</text>
        <dbReference type="Rhea" id="RHEA:10248"/>
        <dbReference type="ChEBI" id="CHEBI:15377"/>
        <dbReference type="ChEBI" id="CHEBI:15378"/>
        <dbReference type="ChEBI" id="CHEBI:33019"/>
        <dbReference type="ChEBI" id="CHEBI:61555"/>
        <dbReference type="ChEBI" id="CHEBI:246422"/>
        <dbReference type="EC" id="3.6.1.23"/>
    </reaction>
</comment>
<dbReference type="Proteomes" id="UP000778864">
    <property type="component" value="Unassembled WGS sequence"/>
</dbReference>
<evidence type="ECO:0000256" key="5">
    <source>
        <dbReference type="ARBA" id="ARBA00047686"/>
    </source>
</evidence>
<accession>A0A943ABR0</accession>
<organism evidence="7 8">
    <name type="scientific">Veillonella parvula</name>
    <name type="common">Staphylococcus parvulus</name>
    <dbReference type="NCBI Taxonomy" id="29466"/>
    <lineage>
        <taxon>Bacteria</taxon>
        <taxon>Bacillati</taxon>
        <taxon>Bacillota</taxon>
        <taxon>Negativicutes</taxon>
        <taxon>Veillonellales</taxon>
        <taxon>Veillonellaceae</taxon>
        <taxon>Veillonella</taxon>
    </lineage>
</organism>
<evidence type="ECO:0000259" key="6">
    <source>
        <dbReference type="Pfam" id="PF00692"/>
    </source>
</evidence>
<dbReference type="PANTHER" id="PTHR11241:SF0">
    <property type="entry name" value="DEOXYURIDINE 5'-TRIPHOSPHATE NUCLEOTIDOHYDROLASE"/>
    <property type="match status" value="1"/>
</dbReference>
<dbReference type="InterPro" id="IPR036157">
    <property type="entry name" value="dUTPase-like_sf"/>
</dbReference>
<dbReference type="GO" id="GO:0046081">
    <property type="term" value="P:dUTP catabolic process"/>
    <property type="evidence" value="ECO:0007669"/>
    <property type="project" value="InterPro"/>
</dbReference>
<dbReference type="RefSeq" id="WP_278468467.1">
    <property type="nucleotide sequence ID" value="NZ_JAGZMU010000008.1"/>
</dbReference>
<dbReference type="Gene3D" id="2.70.40.10">
    <property type="match status" value="1"/>
</dbReference>
<dbReference type="SUPFAM" id="SSF51283">
    <property type="entry name" value="dUTPase-like"/>
    <property type="match status" value="1"/>
</dbReference>
<dbReference type="GO" id="GO:0006226">
    <property type="term" value="P:dUMP biosynthetic process"/>
    <property type="evidence" value="ECO:0007669"/>
    <property type="project" value="InterPro"/>
</dbReference>
<dbReference type="InterPro" id="IPR029054">
    <property type="entry name" value="dUTPase-like"/>
</dbReference>